<feature type="transmembrane region" description="Helical" evidence="7">
    <location>
        <begin position="171"/>
        <end position="190"/>
    </location>
</feature>
<dbReference type="SUPFAM" id="SSF161098">
    <property type="entry name" value="MetI-like"/>
    <property type="match status" value="1"/>
</dbReference>
<dbReference type="RefSeq" id="WP_250861977.1">
    <property type="nucleotide sequence ID" value="NZ_JAGSOJ010000007.1"/>
</dbReference>
<accession>A0A9J6P7C3</accession>
<reference evidence="9" key="1">
    <citation type="journal article" date="2021" name="mSystems">
        <title>Bacteria and Archaea Synergistically Convert Glycine Betaine to Biogenic Methane in the Formosa Cold Seep of the South China Sea.</title>
        <authorList>
            <person name="Li L."/>
            <person name="Zhang W."/>
            <person name="Zhang S."/>
            <person name="Song L."/>
            <person name="Sun Q."/>
            <person name="Zhang H."/>
            <person name="Xiang H."/>
            <person name="Dong X."/>
        </authorList>
    </citation>
    <scope>NUCLEOTIDE SEQUENCE</scope>
    <source>
        <strain evidence="9">ZWT</strain>
    </source>
</reference>
<organism evidence="9 10">
    <name type="scientific">Oceanirhabdus seepicola</name>
    <dbReference type="NCBI Taxonomy" id="2828781"/>
    <lineage>
        <taxon>Bacteria</taxon>
        <taxon>Bacillati</taxon>
        <taxon>Bacillota</taxon>
        <taxon>Clostridia</taxon>
        <taxon>Eubacteriales</taxon>
        <taxon>Clostridiaceae</taxon>
        <taxon>Oceanirhabdus</taxon>
    </lineage>
</organism>
<protein>
    <submittedName>
        <fullName evidence="9">ABC transporter permease</fullName>
    </submittedName>
</protein>
<dbReference type="PANTHER" id="PTHR30465">
    <property type="entry name" value="INNER MEMBRANE ABC TRANSPORTER"/>
    <property type="match status" value="1"/>
</dbReference>
<dbReference type="EMBL" id="JAGSOJ010000007">
    <property type="protein sequence ID" value="MCM1992810.1"/>
    <property type="molecule type" value="Genomic_DNA"/>
</dbReference>
<sequence>MLKFILKRVGYGLITLFFIVSATFFLIAGAPGDPIAAKCKQMPEKTQKIMQAKYGLDKPVYVRYFIYMKNLITKGDLGDSIIYTGRSVNEVIKNNAPISAKIGGIALVLQLIIGVLLGLISALKREKVADHIIRVLVVLAICIPSFVFAAVLQYFVAFKWKFVPVFGWGKPIHYILPVIAMTLGGIASYCKYMRNSTIGVLNEDYIITAKSKGVKTKRLIKKHILRNSMIPIVTMIGPAIAGIFGGAFILEKMFGIPGLGSYYVKAVADNDYTMILGQTVFFAGLYIVSLIIVDILYSLVDPRIRVAKGAK</sequence>
<evidence type="ECO:0000313" key="9">
    <source>
        <dbReference type="EMBL" id="MCM1992810.1"/>
    </source>
</evidence>
<dbReference type="Pfam" id="PF00528">
    <property type="entry name" value="BPD_transp_1"/>
    <property type="match status" value="1"/>
</dbReference>
<dbReference type="Gene3D" id="1.10.3720.10">
    <property type="entry name" value="MetI-like"/>
    <property type="match status" value="1"/>
</dbReference>
<dbReference type="PANTHER" id="PTHR30465:SF74">
    <property type="entry name" value="OLIGOPEPTIDE TRANSPORT SYSTEM PERMEASE PROTEIN OPPB"/>
    <property type="match status" value="1"/>
</dbReference>
<dbReference type="InterPro" id="IPR045621">
    <property type="entry name" value="BPD_transp_1_N"/>
</dbReference>
<dbReference type="AlphaFoldDB" id="A0A9J6P7C3"/>
<feature type="transmembrane region" description="Helical" evidence="7">
    <location>
        <begin position="102"/>
        <end position="123"/>
    </location>
</feature>
<evidence type="ECO:0000256" key="1">
    <source>
        <dbReference type="ARBA" id="ARBA00004651"/>
    </source>
</evidence>
<feature type="transmembrane region" description="Helical" evidence="7">
    <location>
        <begin position="9"/>
        <end position="28"/>
    </location>
</feature>
<evidence type="ECO:0000256" key="4">
    <source>
        <dbReference type="ARBA" id="ARBA00022692"/>
    </source>
</evidence>
<keyword evidence="3" id="KW-1003">Cell membrane</keyword>
<proteinExistence type="inferred from homology"/>
<evidence type="ECO:0000256" key="5">
    <source>
        <dbReference type="ARBA" id="ARBA00022989"/>
    </source>
</evidence>
<dbReference type="PROSITE" id="PS50928">
    <property type="entry name" value="ABC_TM1"/>
    <property type="match status" value="1"/>
</dbReference>
<comment type="caution">
    <text evidence="9">The sequence shown here is derived from an EMBL/GenBank/DDBJ whole genome shotgun (WGS) entry which is preliminary data.</text>
</comment>
<evidence type="ECO:0000313" key="10">
    <source>
        <dbReference type="Proteomes" id="UP001056429"/>
    </source>
</evidence>
<evidence type="ECO:0000259" key="8">
    <source>
        <dbReference type="PROSITE" id="PS50928"/>
    </source>
</evidence>
<feature type="domain" description="ABC transmembrane type-1" evidence="8">
    <location>
        <begin position="96"/>
        <end position="297"/>
    </location>
</feature>
<dbReference type="Proteomes" id="UP001056429">
    <property type="component" value="Unassembled WGS sequence"/>
</dbReference>
<dbReference type="InterPro" id="IPR000515">
    <property type="entry name" value="MetI-like"/>
</dbReference>
<keyword evidence="2 7" id="KW-0813">Transport</keyword>
<keyword evidence="5 7" id="KW-1133">Transmembrane helix</keyword>
<evidence type="ECO:0000256" key="2">
    <source>
        <dbReference type="ARBA" id="ARBA00022448"/>
    </source>
</evidence>
<comment type="subcellular location">
    <subcellularLocation>
        <location evidence="1 7">Cell membrane</location>
        <topology evidence="1 7">Multi-pass membrane protein</topology>
    </subcellularLocation>
</comment>
<dbReference type="GO" id="GO:0055085">
    <property type="term" value="P:transmembrane transport"/>
    <property type="evidence" value="ECO:0007669"/>
    <property type="project" value="InterPro"/>
</dbReference>
<keyword evidence="4 7" id="KW-0812">Transmembrane</keyword>
<evidence type="ECO:0000256" key="3">
    <source>
        <dbReference type="ARBA" id="ARBA00022475"/>
    </source>
</evidence>
<keyword evidence="6 7" id="KW-0472">Membrane</keyword>
<evidence type="ECO:0000256" key="7">
    <source>
        <dbReference type="RuleBase" id="RU363032"/>
    </source>
</evidence>
<reference evidence="9" key="2">
    <citation type="submission" date="2021-04" db="EMBL/GenBank/DDBJ databases">
        <authorList>
            <person name="Dong X."/>
        </authorList>
    </citation>
    <scope>NUCLEOTIDE SEQUENCE</scope>
    <source>
        <strain evidence="9">ZWT</strain>
    </source>
</reference>
<feature type="transmembrane region" description="Helical" evidence="7">
    <location>
        <begin position="280"/>
        <end position="300"/>
    </location>
</feature>
<gene>
    <name evidence="9" type="ORF">KDK92_24085</name>
</gene>
<comment type="similarity">
    <text evidence="7">Belongs to the binding-protein-dependent transport system permease family.</text>
</comment>
<feature type="transmembrane region" description="Helical" evidence="7">
    <location>
        <begin position="135"/>
        <end position="156"/>
    </location>
</feature>
<name>A0A9J6P7C3_9CLOT</name>
<dbReference type="Pfam" id="PF19300">
    <property type="entry name" value="BPD_transp_1_N"/>
    <property type="match status" value="1"/>
</dbReference>
<keyword evidence="10" id="KW-1185">Reference proteome</keyword>
<evidence type="ECO:0000256" key="6">
    <source>
        <dbReference type="ARBA" id="ARBA00023136"/>
    </source>
</evidence>
<dbReference type="GO" id="GO:0005886">
    <property type="term" value="C:plasma membrane"/>
    <property type="evidence" value="ECO:0007669"/>
    <property type="project" value="UniProtKB-SubCell"/>
</dbReference>
<dbReference type="InterPro" id="IPR035906">
    <property type="entry name" value="MetI-like_sf"/>
</dbReference>
<dbReference type="CDD" id="cd06261">
    <property type="entry name" value="TM_PBP2"/>
    <property type="match status" value="1"/>
</dbReference>
<feature type="transmembrane region" description="Helical" evidence="7">
    <location>
        <begin position="228"/>
        <end position="250"/>
    </location>
</feature>